<name>A0ABS8WQV6_DATST</name>
<dbReference type="EMBL" id="JACEIK010009387">
    <property type="protein sequence ID" value="MCE3052286.1"/>
    <property type="molecule type" value="Genomic_DNA"/>
</dbReference>
<keyword evidence="2" id="KW-1185">Reference proteome</keyword>
<reference evidence="1 2" key="1">
    <citation type="journal article" date="2021" name="BMC Genomics">
        <title>Datura genome reveals duplications of psychoactive alkaloid biosynthetic genes and high mutation rate following tissue culture.</title>
        <authorList>
            <person name="Rajewski A."/>
            <person name="Carter-House D."/>
            <person name="Stajich J."/>
            <person name="Litt A."/>
        </authorList>
    </citation>
    <scope>NUCLEOTIDE SEQUENCE [LARGE SCALE GENOMIC DNA]</scope>
    <source>
        <strain evidence="1">AR-01</strain>
    </source>
</reference>
<organism evidence="1 2">
    <name type="scientific">Datura stramonium</name>
    <name type="common">Jimsonweed</name>
    <name type="synonym">Common thornapple</name>
    <dbReference type="NCBI Taxonomy" id="4076"/>
    <lineage>
        <taxon>Eukaryota</taxon>
        <taxon>Viridiplantae</taxon>
        <taxon>Streptophyta</taxon>
        <taxon>Embryophyta</taxon>
        <taxon>Tracheophyta</taxon>
        <taxon>Spermatophyta</taxon>
        <taxon>Magnoliopsida</taxon>
        <taxon>eudicotyledons</taxon>
        <taxon>Gunneridae</taxon>
        <taxon>Pentapetalae</taxon>
        <taxon>asterids</taxon>
        <taxon>lamiids</taxon>
        <taxon>Solanales</taxon>
        <taxon>Solanaceae</taxon>
        <taxon>Solanoideae</taxon>
        <taxon>Datureae</taxon>
        <taxon>Datura</taxon>
    </lineage>
</organism>
<sequence length="82" mass="9330">GVVSGRDTYFEVPLLRIIQAFEVQVCKQSYIVVLMGAFVWLKSIRDDGVRRFANRVRQIIDRTPAIDGPRIAPVARWCSPVL</sequence>
<protein>
    <submittedName>
        <fullName evidence="1">Uncharacterized protein</fullName>
    </submittedName>
</protein>
<evidence type="ECO:0000313" key="2">
    <source>
        <dbReference type="Proteomes" id="UP000823775"/>
    </source>
</evidence>
<evidence type="ECO:0000313" key="1">
    <source>
        <dbReference type="EMBL" id="MCE3052286.1"/>
    </source>
</evidence>
<feature type="non-terminal residue" evidence="1">
    <location>
        <position position="82"/>
    </location>
</feature>
<dbReference type="Proteomes" id="UP000823775">
    <property type="component" value="Unassembled WGS sequence"/>
</dbReference>
<proteinExistence type="predicted"/>
<comment type="caution">
    <text evidence="1">The sequence shown here is derived from an EMBL/GenBank/DDBJ whole genome shotgun (WGS) entry which is preliminary data.</text>
</comment>
<gene>
    <name evidence="1" type="ORF">HAX54_052089</name>
</gene>
<feature type="non-terminal residue" evidence="1">
    <location>
        <position position="1"/>
    </location>
</feature>
<accession>A0ABS8WQV6</accession>